<dbReference type="GO" id="GO:0003977">
    <property type="term" value="F:UDP-N-acetylglucosamine diphosphorylase activity"/>
    <property type="evidence" value="ECO:0007669"/>
    <property type="project" value="UniProtKB-EC"/>
</dbReference>
<protein>
    <recommendedName>
        <fullName evidence="11">Nucleotidyl transferase domain-containing protein</fullName>
    </recommendedName>
</protein>
<evidence type="ECO:0000259" key="7">
    <source>
        <dbReference type="Pfam" id="PF12804"/>
    </source>
</evidence>
<accession>A0A211YPX8</accession>
<dbReference type="InterPro" id="IPR029044">
    <property type="entry name" value="Nucleotide-diphossugar_trans"/>
</dbReference>
<dbReference type="PANTHER" id="PTHR43584">
    <property type="entry name" value="NUCLEOTIDYL TRANSFERASE"/>
    <property type="match status" value="1"/>
</dbReference>
<dbReference type="InterPro" id="IPR018357">
    <property type="entry name" value="Hexapep_transf_CS"/>
</dbReference>
<proteinExistence type="predicted"/>
<evidence type="ECO:0000313" key="10">
    <source>
        <dbReference type="Proteomes" id="UP000196694"/>
    </source>
</evidence>
<keyword evidence="2" id="KW-0548">Nucleotidyltransferase</keyword>
<reference evidence="9 10" key="1">
    <citation type="submission" date="2017-05" db="EMBL/GenBank/DDBJ databases">
        <title>The draft genome of the hyperthermophilic archaeon 'Pyrodictium delaneyi strain Hulk', an iron and nitrate reducer, reveals the capacity for sulfate reduction.</title>
        <authorList>
            <person name="Demey L.M."/>
            <person name="Miller C."/>
            <person name="Manzella M."/>
            <person name="Reguera G."/>
            <person name="Kashefi K."/>
        </authorList>
    </citation>
    <scope>NUCLEOTIDE SEQUENCE [LARGE SCALE GENOMIC DNA]</scope>
    <source>
        <strain evidence="9 10">Hulk</strain>
    </source>
</reference>
<dbReference type="InterPro" id="IPR056729">
    <property type="entry name" value="GMPPB_C"/>
</dbReference>
<sequence>MRRGAGLMIGVVLAGGSPKLLRLVLGDATSRSLLKFPKGTLLETHVKSMLKHFDRVIVVSDDPRVGSVCSTLPGCMFVEQRSPGIEGAICDSFSAISASGEKIVTILYGDIYAPSNMIDSHMNIVARYYEPVMTVTRPVMLRGSFLQVDIDPIEMSIIGMGRGQLVFAGLMTVNVNELRSLICQQDMSLHDALTHIAKRQRIHANMWLGEWVDLDTPWDYLLAVRLALSSLKGVYVSDHATIKDTAIIEPPVFIDDDAFIDHYAVLKGPVFIARGARIGAHSFLRNNVAVYEGALVGAYSEVKRSIIYDRARIGSHSYIADSVVGKEAHVAPYTVTENVPYTGVAGEIVVTSTHPLEGLKVGAIIAANSRTTPHSVLKPASIHR</sequence>
<evidence type="ECO:0000259" key="8">
    <source>
        <dbReference type="Pfam" id="PF25087"/>
    </source>
</evidence>
<comment type="catalytic activity">
    <reaction evidence="5">
        <text>alpha-D-glucosamine 1-phosphate + acetyl-CoA = N-acetyl-alpha-D-glucosamine 1-phosphate + CoA + H(+)</text>
        <dbReference type="Rhea" id="RHEA:13725"/>
        <dbReference type="ChEBI" id="CHEBI:15378"/>
        <dbReference type="ChEBI" id="CHEBI:57287"/>
        <dbReference type="ChEBI" id="CHEBI:57288"/>
        <dbReference type="ChEBI" id="CHEBI:57776"/>
        <dbReference type="ChEBI" id="CHEBI:58516"/>
        <dbReference type="EC" id="2.3.1.157"/>
    </reaction>
</comment>
<dbReference type="OrthoDB" id="15372at2157"/>
<name>A0A211YPX8_9CREN</name>
<dbReference type="InterPro" id="IPR050065">
    <property type="entry name" value="GlmU-like"/>
</dbReference>
<dbReference type="Pfam" id="PF25087">
    <property type="entry name" value="GMPPB_C"/>
    <property type="match status" value="1"/>
</dbReference>
<keyword evidence="4" id="KW-0012">Acyltransferase</keyword>
<evidence type="ECO:0000313" key="9">
    <source>
        <dbReference type="EMBL" id="OWJ55040.1"/>
    </source>
</evidence>
<evidence type="ECO:0008006" key="11">
    <source>
        <dbReference type="Google" id="ProtNLM"/>
    </source>
</evidence>
<keyword evidence="10" id="KW-1185">Reference proteome</keyword>
<dbReference type="InterPro" id="IPR011004">
    <property type="entry name" value="Trimer_LpxA-like_sf"/>
</dbReference>
<evidence type="ECO:0000256" key="6">
    <source>
        <dbReference type="ARBA" id="ARBA00048493"/>
    </source>
</evidence>
<dbReference type="GO" id="GO:0019134">
    <property type="term" value="F:glucosamine-1-phosphate N-acetyltransferase activity"/>
    <property type="evidence" value="ECO:0007669"/>
    <property type="project" value="UniProtKB-EC"/>
</dbReference>
<dbReference type="EMBL" id="NCQP01000002">
    <property type="protein sequence ID" value="OWJ55040.1"/>
    <property type="molecule type" value="Genomic_DNA"/>
</dbReference>
<feature type="domain" description="Mannose-1-phosphate guanyltransferase C-terminal" evidence="8">
    <location>
        <begin position="267"/>
        <end position="350"/>
    </location>
</feature>
<dbReference type="PROSITE" id="PS00101">
    <property type="entry name" value="HEXAPEP_TRANSFERASES"/>
    <property type="match status" value="1"/>
</dbReference>
<gene>
    <name evidence="9" type="ORF">Pdsh_04935</name>
</gene>
<dbReference type="SUPFAM" id="SSF53448">
    <property type="entry name" value="Nucleotide-diphospho-sugar transferases"/>
    <property type="match status" value="1"/>
</dbReference>
<evidence type="ECO:0000256" key="3">
    <source>
        <dbReference type="ARBA" id="ARBA00023268"/>
    </source>
</evidence>
<comment type="catalytic activity">
    <reaction evidence="6">
        <text>N-acetyl-alpha-D-glucosamine 1-phosphate + UTP + H(+) = UDP-N-acetyl-alpha-D-glucosamine + diphosphate</text>
        <dbReference type="Rhea" id="RHEA:13509"/>
        <dbReference type="ChEBI" id="CHEBI:15378"/>
        <dbReference type="ChEBI" id="CHEBI:33019"/>
        <dbReference type="ChEBI" id="CHEBI:46398"/>
        <dbReference type="ChEBI" id="CHEBI:57705"/>
        <dbReference type="ChEBI" id="CHEBI:57776"/>
        <dbReference type="EC" id="2.7.7.23"/>
    </reaction>
</comment>
<evidence type="ECO:0000256" key="5">
    <source>
        <dbReference type="ARBA" id="ARBA00048247"/>
    </source>
</evidence>
<comment type="caution">
    <text evidence="9">The sequence shown here is derived from an EMBL/GenBank/DDBJ whole genome shotgun (WGS) entry which is preliminary data.</text>
</comment>
<dbReference type="Pfam" id="PF12804">
    <property type="entry name" value="NTP_transf_3"/>
    <property type="match status" value="1"/>
</dbReference>
<evidence type="ECO:0000256" key="1">
    <source>
        <dbReference type="ARBA" id="ARBA00022679"/>
    </source>
</evidence>
<dbReference type="AlphaFoldDB" id="A0A211YPX8"/>
<evidence type="ECO:0000256" key="4">
    <source>
        <dbReference type="ARBA" id="ARBA00023315"/>
    </source>
</evidence>
<dbReference type="PANTHER" id="PTHR43584:SF8">
    <property type="entry name" value="N-ACETYLMURAMATE ALPHA-1-PHOSPHATE URIDYLYLTRANSFERASE"/>
    <property type="match status" value="1"/>
</dbReference>
<dbReference type="Proteomes" id="UP000196694">
    <property type="component" value="Unassembled WGS sequence"/>
</dbReference>
<feature type="domain" description="MobA-like NTP transferase" evidence="7">
    <location>
        <begin position="10"/>
        <end position="133"/>
    </location>
</feature>
<keyword evidence="3" id="KW-0511">Multifunctional enzyme</keyword>
<dbReference type="SUPFAM" id="SSF51161">
    <property type="entry name" value="Trimeric LpxA-like enzymes"/>
    <property type="match status" value="1"/>
</dbReference>
<dbReference type="Gene3D" id="3.90.550.10">
    <property type="entry name" value="Spore Coat Polysaccharide Biosynthesis Protein SpsA, Chain A"/>
    <property type="match status" value="1"/>
</dbReference>
<keyword evidence="1" id="KW-0808">Transferase</keyword>
<organism evidence="9 10">
    <name type="scientific">Pyrodictium delaneyi</name>
    <dbReference type="NCBI Taxonomy" id="1273541"/>
    <lineage>
        <taxon>Archaea</taxon>
        <taxon>Thermoproteota</taxon>
        <taxon>Thermoprotei</taxon>
        <taxon>Desulfurococcales</taxon>
        <taxon>Pyrodictiaceae</taxon>
        <taxon>Pyrodictium</taxon>
    </lineage>
</organism>
<dbReference type="Gene3D" id="2.160.10.10">
    <property type="entry name" value="Hexapeptide repeat proteins"/>
    <property type="match status" value="1"/>
</dbReference>
<dbReference type="InterPro" id="IPR025877">
    <property type="entry name" value="MobA-like_NTP_Trfase"/>
</dbReference>
<evidence type="ECO:0000256" key="2">
    <source>
        <dbReference type="ARBA" id="ARBA00022695"/>
    </source>
</evidence>